<organism evidence="1 2">
    <name type="scientific">Tenacibaculum platacis</name>
    <dbReference type="NCBI Taxonomy" id="3137852"/>
    <lineage>
        <taxon>Bacteria</taxon>
        <taxon>Pseudomonadati</taxon>
        <taxon>Bacteroidota</taxon>
        <taxon>Flavobacteriia</taxon>
        <taxon>Flavobacteriales</taxon>
        <taxon>Flavobacteriaceae</taxon>
        <taxon>Tenacibaculum</taxon>
    </lineage>
</organism>
<evidence type="ECO:0000313" key="1">
    <source>
        <dbReference type="EMBL" id="CAL2080080.1"/>
    </source>
</evidence>
<accession>A0ABM9NV11</accession>
<protein>
    <recommendedName>
        <fullName evidence="3">DUF4348 domain-containing protein</fullName>
    </recommendedName>
</protein>
<proteinExistence type="predicted"/>
<dbReference type="Proteomes" id="UP001497416">
    <property type="component" value="Unassembled WGS sequence"/>
</dbReference>
<gene>
    <name evidence="1" type="ORF">T190607A01A_10969</name>
</gene>
<evidence type="ECO:0008006" key="3">
    <source>
        <dbReference type="Google" id="ProtNLM"/>
    </source>
</evidence>
<reference evidence="1 2" key="1">
    <citation type="submission" date="2024-05" db="EMBL/GenBank/DDBJ databases">
        <authorList>
            <person name="Duchaud E."/>
        </authorList>
    </citation>
    <scope>NUCLEOTIDE SEQUENCE [LARGE SCALE GENOMIC DNA]</scope>
    <source>
        <strain evidence="1">Ena-SAMPLE-TAB-13-05-2024-13:56:06:370-140302</strain>
    </source>
</reference>
<dbReference type="InterPro" id="IPR025590">
    <property type="entry name" value="DUF4348"/>
</dbReference>
<name>A0ABM9NV11_9FLAO</name>
<sequence length="140" mass="16768">MKYIALILFFISASLSFSQSESRDICSLPFERFFEKFSTNEEFQKENIKYPLKLTYITDLETNSIETKIYKNQSEWKFIDFSLDIKAREREYDQYEVMIITSDRKKLYKQKGIDNGILVIYQFEKIEGCWKLTLVEDESA</sequence>
<dbReference type="EMBL" id="CAXIXY010000003">
    <property type="protein sequence ID" value="CAL2080080.1"/>
    <property type="molecule type" value="Genomic_DNA"/>
</dbReference>
<dbReference type="Gene3D" id="3.10.450.410">
    <property type="match status" value="1"/>
</dbReference>
<dbReference type="Pfam" id="PF14254">
    <property type="entry name" value="DUF4348"/>
    <property type="match status" value="1"/>
</dbReference>
<comment type="caution">
    <text evidence="1">The sequence shown here is derived from an EMBL/GenBank/DDBJ whole genome shotgun (WGS) entry which is preliminary data.</text>
</comment>
<keyword evidence="2" id="KW-1185">Reference proteome</keyword>
<dbReference type="RefSeq" id="WP_348710720.1">
    <property type="nucleotide sequence ID" value="NZ_CAXIXY010000003.1"/>
</dbReference>
<evidence type="ECO:0000313" key="2">
    <source>
        <dbReference type="Proteomes" id="UP001497416"/>
    </source>
</evidence>